<feature type="transmembrane region" description="Helical" evidence="5">
    <location>
        <begin position="6"/>
        <end position="25"/>
    </location>
</feature>
<dbReference type="PANTHER" id="PTHR30563">
    <property type="entry name" value="DNA RECOMBINATION PROTEIN RMUC"/>
    <property type="match status" value="1"/>
</dbReference>
<evidence type="ECO:0008006" key="8">
    <source>
        <dbReference type="Google" id="ProtNLM"/>
    </source>
</evidence>
<evidence type="ECO:0000256" key="2">
    <source>
        <dbReference type="ARBA" id="ARBA00009840"/>
    </source>
</evidence>
<reference evidence="6 7" key="1">
    <citation type="journal article" date="2012" name="J. Bacteriol.">
        <title>Complete genome sequences of Desulfosporosinus orientis DSM765T, Desulfosporosinus youngiae DSM17734T, Desulfosporosinus meridiei DSM13257T, and Desulfosporosinus acidiphilus DSM22704T.</title>
        <authorList>
            <person name="Pester M."/>
            <person name="Brambilla E."/>
            <person name="Alazard D."/>
            <person name="Rattei T."/>
            <person name="Weinmaier T."/>
            <person name="Han J."/>
            <person name="Lucas S."/>
            <person name="Lapidus A."/>
            <person name="Cheng J.F."/>
            <person name="Goodwin L."/>
            <person name="Pitluck S."/>
            <person name="Peters L."/>
            <person name="Ovchinnikova G."/>
            <person name="Teshima H."/>
            <person name="Detter J.C."/>
            <person name="Han C.S."/>
            <person name="Tapia R."/>
            <person name="Land M.L."/>
            <person name="Hauser L."/>
            <person name="Kyrpides N.C."/>
            <person name="Ivanova N.N."/>
            <person name="Pagani I."/>
            <person name="Huntmann M."/>
            <person name="Wei C.L."/>
            <person name="Davenport K.W."/>
            <person name="Daligault H."/>
            <person name="Chain P.S."/>
            <person name="Chen A."/>
            <person name="Mavromatis K."/>
            <person name="Markowitz V."/>
            <person name="Szeto E."/>
            <person name="Mikhailova N."/>
            <person name="Pati A."/>
            <person name="Wagner M."/>
            <person name="Woyke T."/>
            <person name="Ollivier B."/>
            <person name="Klenk H.P."/>
            <person name="Spring S."/>
            <person name="Loy A."/>
        </authorList>
    </citation>
    <scope>NUCLEOTIDE SEQUENCE [LARGE SCALE GENOMIC DNA]</scope>
    <source>
        <strain evidence="7">DSM 22704 / JCM 16185 / SJ4</strain>
    </source>
</reference>
<evidence type="ECO:0000256" key="4">
    <source>
        <dbReference type="ARBA" id="ARBA00023172"/>
    </source>
</evidence>
<comment type="similarity">
    <text evidence="2">Belongs to the RmuC family.</text>
</comment>
<name>I4D695_DESAJ</name>
<proteinExistence type="inferred from homology"/>
<dbReference type="GO" id="GO:0006310">
    <property type="term" value="P:DNA recombination"/>
    <property type="evidence" value="ECO:0007669"/>
    <property type="project" value="UniProtKB-KW"/>
</dbReference>
<dbReference type="HOGENOM" id="CLU_020365_1_1_9"/>
<dbReference type="Proteomes" id="UP000002892">
    <property type="component" value="Chromosome"/>
</dbReference>
<gene>
    <name evidence="6" type="ordered locus">Desaci_2366</name>
</gene>
<evidence type="ECO:0000313" key="6">
    <source>
        <dbReference type="EMBL" id="AFM41319.1"/>
    </source>
</evidence>
<dbReference type="InterPro" id="IPR003798">
    <property type="entry name" value="DNA_recombination_RmuC"/>
</dbReference>
<evidence type="ECO:0000256" key="3">
    <source>
        <dbReference type="ARBA" id="ARBA00023054"/>
    </source>
</evidence>
<dbReference type="EMBL" id="CP003639">
    <property type="protein sequence ID" value="AFM41319.1"/>
    <property type="molecule type" value="Genomic_DNA"/>
</dbReference>
<protein>
    <recommendedName>
        <fullName evidence="8">DNA recombination protein RmuC</fullName>
    </recommendedName>
</protein>
<evidence type="ECO:0000313" key="7">
    <source>
        <dbReference type="Proteomes" id="UP000002892"/>
    </source>
</evidence>
<sequence>MVDPMLITLIVLVSISILLLILLLLRTSKNSLTPITGKFELLEKSLERSERLVQGEISKNREESMLNSRQVREELSQTVHTFNNSVLARMAEIASLQRNQLDIFSEQLNSLTKTTDLKMERLRQTVEERLSRIQQDNAQKLDQMRATVDEKLSATLEQRLGESFKLVSERLEAVYKGLGEMQTLASGVGDLKKVLSNVKTRGIMGEIQLGNLLEQVLTPEQYATNVATKPGSNDRVEFAVKLPARDGQDSILWLPIDAKFPLEDYERLMEAQDQVDIPHIEEFGKSLEARLKSEGKSIHDKYIAPPHTTDFGILFLPVEGLYAEVLRRPGLCEILQREYKVIITGPTTLAALLNSLQMGFRTLAIEKRSSEVWNLLGAVKTEFGKFVEILEKTQRKLQEASNTIDTATRKSRTIVRKLKTVQSLPVNETDLLLRQTESDNAEIEE</sequence>
<dbReference type="RefSeq" id="WP_014827320.1">
    <property type="nucleotide sequence ID" value="NC_018068.1"/>
</dbReference>
<dbReference type="KEGG" id="dai:Desaci_2366"/>
<dbReference type="eggNOG" id="COG1322">
    <property type="taxonomic scope" value="Bacteria"/>
</dbReference>
<keyword evidence="7" id="KW-1185">Reference proteome</keyword>
<keyword evidence="5" id="KW-0472">Membrane</keyword>
<dbReference type="PANTHER" id="PTHR30563:SF0">
    <property type="entry name" value="DNA RECOMBINATION PROTEIN RMUC"/>
    <property type="match status" value="1"/>
</dbReference>
<evidence type="ECO:0000256" key="5">
    <source>
        <dbReference type="SAM" id="Phobius"/>
    </source>
</evidence>
<keyword evidence="3" id="KW-0175">Coiled coil</keyword>
<keyword evidence="5" id="KW-1133">Transmembrane helix</keyword>
<keyword evidence="5" id="KW-0812">Transmembrane</keyword>
<dbReference type="Pfam" id="PF02646">
    <property type="entry name" value="RmuC"/>
    <property type="match status" value="1"/>
</dbReference>
<evidence type="ECO:0000256" key="1">
    <source>
        <dbReference type="ARBA" id="ARBA00003416"/>
    </source>
</evidence>
<organism evidence="6 7">
    <name type="scientific">Desulfosporosinus acidiphilus (strain DSM 22704 / JCM 16185 / SJ4)</name>
    <dbReference type="NCBI Taxonomy" id="646529"/>
    <lineage>
        <taxon>Bacteria</taxon>
        <taxon>Bacillati</taxon>
        <taxon>Bacillota</taxon>
        <taxon>Clostridia</taxon>
        <taxon>Eubacteriales</taxon>
        <taxon>Desulfitobacteriaceae</taxon>
        <taxon>Desulfosporosinus</taxon>
    </lineage>
</organism>
<keyword evidence="4" id="KW-0233">DNA recombination</keyword>
<accession>I4D695</accession>
<dbReference type="AlphaFoldDB" id="I4D695"/>
<comment type="function">
    <text evidence="1">Involved in DNA recombination.</text>
</comment>